<gene>
    <name evidence="3" type="ORF">SVTN_04860</name>
</gene>
<dbReference type="KEGG" id="svt:SVTN_04860"/>
<organism evidence="3 4">
    <name type="scientific">Streptomyces vietnamensis</name>
    <dbReference type="NCBI Taxonomy" id="362257"/>
    <lineage>
        <taxon>Bacteria</taxon>
        <taxon>Bacillati</taxon>
        <taxon>Actinomycetota</taxon>
        <taxon>Actinomycetes</taxon>
        <taxon>Kitasatosporales</taxon>
        <taxon>Streptomycetaceae</taxon>
        <taxon>Streptomyces</taxon>
    </lineage>
</organism>
<feature type="region of interest" description="Disordered" evidence="1">
    <location>
        <begin position="54"/>
        <end position="77"/>
    </location>
</feature>
<evidence type="ECO:0000313" key="4">
    <source>
        <dbReference type="Proteomes" id="UP000031774"/>
    </source>
</evidence>
<dbReference type="STRING" id="362257.SVTN_04860"/>
<keyword evidence="4" id="KW-1185">Reference proteome</keyword>
<reference evidence="3 4" key="1">
    <citation type="submission" date="2014-12" db="EMBL/GenBank/DDBJ databases">
        <title>Complete genome sequence of Streptomyces vietnamensis strain GIMV4.0001, a genetic manipulable producer of the benzoisochromanequinone antibiotic granaticin.</title>
        <authorList>
            <person name="Deng M.R."/>
            <person name="Guo J."/>
            <person name="Ma L.Y."/>
            <person name="Feng G.D."/>
            <person name="Mo C.Y."/>
            <person name="Zhu H.H."/>
        </authorList>
    </citation>
    <scope>NUCLEOTIDE SEQUENCE [LARGE SCALE GENOMIC DNA]</scope>
    <source>
        <strain evidence="4">GIMV4.0001</strain>
    </source>
</reference>
<evidence type="ECO:0000259" key="2">
    <source>
        <dbReference type="Pfam" id="PF24623"/>
    </source>
</evidence>
<evidence type="ECO:0000256" key="1">
    <source>
        <dbReference type="SAM" id="MobiDB-lite"/>
    </source>
</evidence>
<proteinExistence type="predicted"/>
<dbReference type="Proteomes" id="UP000031774">
    <property type="component" value="Chromosome"/>
</dbReference>
<dbReference type="HOGENOM" id="CLU_972954_0_0_11"/>
<dbReference type="Pfam" id="PF24623">
    <property type="entry name" value="Phage_zn_bind_8"/>
    <property type="match status" value="1"/>
</dbReference>
<accession>A0A0B5I016</accession>
<feature type="region of interest" description="Disordered" evidence="1">
    <location>
        <begin position="246"/>
        <end position="286"/>
    </location>
</feature>
<evidence type="ECO:0000313" key="3">
    <source>
        <dbReference type="EMBL" id="AJF63857.1"/>
    </source>
</evidence>
<protein>
    <recommendedName>
        <fullName evidence="2">DNA-binding phage zinc finger domain-containing protein</fullName>
    </recommendedName>
</protein>
<sequence>MTTATVYSDRGSPATLWFLISRAGHLGCGRWSLGNDGRLHCACGTVLYQYRQPADGAGGRAPASPGEPSRGREERMTPADTAGLAALVAAMCPSMHLEETTTDAWHLLLADLDVADTREAVIRLGRRQSHIDPADIRTEVRAIREERLARDPLPLPYADPDDPRRYRAELLAIVTALASGQRVKRTPAVPAQPPPALARRSRHALHVHALHVPCPWCRAAAGRPCTIPRLGIPLKNAPAHVSRLTAAGPVEREEKGDRAMRLKAPRNGSAVVGRPTPLSMREEEPS</sequence>
<dbReference type="EMBL" id="CP010407">
    <property type="protein sequence ID" value="AJF63857.1"/>
    <property type="molecule type" value="Genomic_DNA"/>
</dbReference>
<name>A0A0B5I016_9ACTN</name>
<dbReference type="AlphaFoldDB" id="A0A0B5I016"/>
<feature type="domain" description="DNA-binding phage zinc finger" evidence="2">
    <location>
        <begin position="202"/>
        <end position="255"/>
    </location>
</feature>
<feature type="compositionally biased region" description="Basic and acidic residues" evidence="1">
    <location>
        <begin position="250"/>
        <end position="260"/>
    </location>
</feature>
<dbReference type="InterPro" id="IPR056911">
    <property type="entry name" value="Phage_Znf_bind_put"/>
</dbReference>